<evidence type="ECO:0000256" key="3">
    <source>
        <dbReference type="ARBA" id="ARBA00022448"/>
    </source>
</evidence>
<keyword evidence="11" id="KW-1185">Reference proteome</keyword>
<evidence type="ECO:0000256" key="7">
    <source>
        <dbReference type="ARBA" id="ARBA00023136"/>
    </source>
</evidence>
<evidence type="ECO:0000313" key="11">
    <source>
        <dbReference type="Proteomes" id="UP000094527"/>
    </source>
</evidence>
<sequence length="436" mass="47216">MSSILKRNQMVVFATAWISYAVIYFLRKPIGIIKPVLESEFSLSKTDLGLMDVAFLLPYATIQVFGGHLGDKLGPRLTIALCLSIGGTAMFTFGAWNRYGLLLVTMFINGITQGPCWPAICKAVCAWYPDQQLNSVVGVLSTSVYIGGAAGTALAVHLQYYYGWRMVFLPSAVVAVALGVVVYCVMQSPEEKHITIPGKESMITTKIGDDVGNRRTFCQLWKIPAVPEVSMTVLCLKVVRYCMLLWLPIFLVHYLQYSVAQAGMFSTIFDVGGSLGSPLIGFILDRKFKKNTFLGMWLFVSISSISMALFAMTAKLGFFYNALFMLIAGASNGGADSLLAGSLSMKMGEANGMRSGAAVTGLINGVGTFGAVCEGPVVGYISDHYGWGAMLTLMIVLSAVSSLTMFRAMVVQRKADRYAIPHHGSSNSEDKVPLMS</sequence>
<proteinExistence type="inferred from homology"/>
<dbReference type="STRING" id="48709.A0A1D2NMG7"/>
<feature type="transmembrane region" description="Helical" evidence="8">
    <location>
        <begin position="162"/>
        <end position="186"/>
    </location>
</feature>
<keyword evidence="3" id="KW-0813">Transport</keyword>
<organism evidence="10 11">
    <name type="scientific">Orchesella cincta</name>
    <name type="common">Springtail</name>
    <name type="synonym">Podura cincta</name>
    <dbReference type="NCBI Taxonomy" id="48709"/>
    <lineage>
        <taxon>Eukaryota</taxon>
        <taxon>Metazoa</taxon>
        <taxon>Ecdysozoa</taxon>
        <taxon>Arthropoda</taxon>
        <taxon>Hexapoda</taxon>
        <taxon>Collembola</taxon>
        <taxon>Entomobryomorpha</taxon>
        <taxon>Entomobryoidea</taxon>
        <taxon>Orchesellidae</taxon>
        <taxon>Orchesellinae</taxon>
        <taxon>Orchesella</taxon>
    </lineage>
</organism>
<dbReference type="Pfam" id="PF07690">
    <property type="entry name" value="MFS_1"/>
    <property type="match status" value="1"/>
</dbReference>
<keyword evidence="6 8" id="KW-1133">Transmembrane helix</keyword>
<dbReference type="SUPFAM" id="SSF103473">
    <property type="entry name" value="MFS general substrate transporter"/>
    <property type="match status" value="1"/>
</dbReference>
<dbReference type="PROSITE" id="PS50850">
    <property type="entry name" value="MFS"/>
    <property type="match status" value="1"/>
</dbReference>
<dbReference type="Gene3D" id="1.20.1250.20">
    <property type="entry name" value="MFS general substrate transporter like domains"/>
    <property type="match status" value="2"/>
</dbReference>
<feature type="transmembrane region" description="Helical" evidence="8">
    <location>
        <begin position="262"/>
        <end position="284"/>
    </location>
</feature>
<dbReference type="InterPro" id="IPR020846">
    <property type="entry name" value="MFS_dom"/>
</dbReference>
<dbReference type="GO" id="GO:0016020">
    <property type="term" value="C:membrane"/>
    <property type="evidence" value="ECO:0007669"/>
    <property type="project" value="UniProtKB-SubCell"/>
</dbReference>
<dbReference type="EMBL" id="LJIJ01000005">
    <property type="protein sequence ID" value="ODN06473.1"/>
    <property type="molecule type" value="Genomic_DNA"/>
</dbReference>
<feature type="transmembrane region" description="Helical" evidence="8">
    <location>
        <begin position="9"/>
        <end position="26"/>
    </location>
</feature>
<evidence type="ECO:0000256" key="2">
    <source>
        <dbReference type="ARBA" id="ARBA00009598"/>
    </source>
</evidence>
<evidence type="ECO:0000256" key="4">
    <source>
        <dbReference type="ARBA" id="ARBA00022597"/>
    </source>
</evidence>
<evidence type="ECO:0000256" key="1">
    <source>
        <dbReference type="ARBA" id="ARBA00004141"/>
    </source>
</evidence>
<dbReference type="InterPro" id="IPR000849">
    <property type="entry name" value="Sugar_P_transporter"/>
</dbReference>
<keyword evidence="7 8" id="KW-0472">Membrane</keyword>
<dbReference type="Proteomes" id="UP000094527">
    <property type="component" value="Unassembled WGS sequence"/>
</dbReference>
<evidence type="ECO:0000256" key="6">
    <source>
        <dbReference type="ARBA" id="ARBA00022989"/>
    </source>
</evidence>
<protein>
    <submittedName>
        <fullName evidence="10">Putative glycerol-3-phosphate transporter 3</fullName>
    </submittedName>
</protein>
<dbReference type="AlphaFoldDB" id="A0A1D2NMG7"/>
<feature type="transmembrane region" description="Helical" evidence="8">
    <location>
        <begin position="318"/>
        <end position="340"/>
    </location>
</feature>
<keyword evidence="5 8" id="KW-0812">Transmembrane</keyword>
<gene>
    <name evidence="10" type="ORF">Ocin01_00216</name>
</gene>
<dbReference type="InterPro" id="IPR036259">
    <property type="entry name" value="MFS_trans_sf"/>
</dbReference>
<dbReference type="PANTHER" id="PTHR43184">
    <property type="entry name" value="MAJOR FACILITATOR SUPERFAMILY TRANSPORTER 16, ISOFORM B"/>
    <property type="match status" value="1"/>
</dbReference>
<feature type="transmembrane region" description="Helical" evidence="8">
    <location>
        <begin position="238"/>
        <end position="256"/>
    </location>
</feature>
<evidence type="ECO:0000256" key="8">
    <source>
        <dbReference type="SAM" id="Phobius"/>
    </source>
</evidence>
<name>A0A1D2NMG7_ORCCI</name>
<dbReference type="OrthoDB" id="3639251at2759"/>
<reference evidence="10 11" key="1">
    <citation type="journal article" date="2016" name="Genome Biol. Evol.">
        <title>Gene Family Evolution Reflects Adaptation to Soil Environmental Stressors in the Genome of the Collembolan Orchesella cincta.</title>
        <authorList>
            <person name="Faddeeva-Vakhrusheva A."/>
            <person name="Derks M.F."/>
            <person name="Anvar S.Y."/>
            <person name="Agamennone V."/>
            <person name="Suring W."/>
            <person name="Smit S."/>
            <person name="van Straalen N.M."/>
            <person name="Roelofs D."/>
        </authorList>
    </citation>
    <scope>NUCLEOTIDE SEQUENCE [LARGE SCALE GENOMIC DNA]</scope>
    <source>
        <tissue evidence="10">Mixed pool</tissue>
    </source>
</reference>
<dbReference type="PIRSF" id="PIRSF002808">
    <property type="entry name" value="Hexose_phosphate_transp"/>
    <property type="match status" value="1"/>
</dbReference>
<accession>A0A1D2NMG7</accession>
<feature type="transmembrane region" description="Helical" evidence="8">
    <location>
        <begin position="293"/>
        <end position="312"/>
    </location>
</feature>
<keyword evidence="4" id="KW-0762">Sugar transport</keyword>
<dbReference type="GO" id="GO:0022857">
    <property type="term" value="F:transmembrane transporter activity"/>
    <property type="evidence" value="ECO:0007669"/>
    <property type="project" value="InterPro"/>
</dbReference>
<comment type="caution">
    <text evidence="10">The sequence shown here is derived from an EMBL/GenBank/DDBJ whole genome shotgun (WGS) entry which is preliminary data.</text>
</comment>
<comment type="similarity">
    <text evidence="2">Belongs to the major facilitator superfamily. Organophosphate:Pi antiporter (OPA) (TC 2.A.1.4) family.</text>
</comment>
<dbReference type="OMA" id="GMFYLMI"/>
<feature type="transmembrane region" description="Helical" evidence="8">
    <location>
        <begin position="387"/>
        <end position="410"/>
    </location>
</feature>
<feature type="transmembrane region" description="Helical" evidence="8">
    <location>
        <begin position="133"/>
        <end position="156"/>
    </location>
</feature>
<feature type="transmembrane region" description="Helical" evidence="8">
    <location>
        <begin position="77"/>
        <end position="96"/>
    </location>
</feature>
<evidence type="ECO:0000259" key="9">
    <source>
        <dbReference type="PROSITE" id="PS50850"/>
    </source>
</evidence>
<comment type="subcellular location">
    <subcellularLocation>
        <location evidence="1">Membrane</location>
        <topology evidence="1">Multi-pass membrane protein</topology>
    </subcellularLocation>
</comment>
<dbReference type="InterPro" id="IPR011701">
    <property type="entry name" value="MFS"/>
</dbReference>
<feature type="transmembrane region" description="Helical" evidence="8">
    <location>
        <begin position="102"/>
        <end position="121"/>
    </location>
</feature>
<evidence type="ECO:0000313" key="10">
    <source>
        <dbReference type="EMBL" id="ODN06473.1"/>
    </source>
</evidence>
<feature type="domain" description="Major facilitator superfamily (MFS) profile" evidence="9">
    <location>
        <begin position="12"/>
        <end position="416"/>
    </location>
</feature>
<dbReference type="PANTHER" id="PTHR43184:SF30">
    <property type="entry name" value="MFS DOMAIN-CONTAINING PROTEIN"/>
    <property type="match status" value="1"/>
</dbReference>
<feature type="transmembrane region" description="Helical" evidence="8">
    <location>
        <begin position="361"/>
        <end position="381"/>
    </location>
</feature>
<evidence type="ECO:0000256" key="5">
    <source>
        <dbReference type="ARBA" id="ARBA00022692"/>
    </source>
</evidence>
<feature type="transmembrane region" description="Helical" evidence="8">
    <location>
        <begin position="46"/>
        <end position="65"/>
    </location>
</feature>